<comment type="caution">
    <text evidence="1">The sequence shown here is derived from an EMBL/GenBank/DDBJ whole genome shotgun (WGS) entry which is preliminary data.</text>
</comment>
<name>A0A644T0G7_9ZZZZ</name>
<reference evidence="1" key="1">
    <citation type="submission" date="2019-08" db="EMBL/GenBank/DDBJ databases">
        <authorList>
            <person name="Kucharzyk K."/>
            <person name="Murdoch R.W."/>
            <person name="Higgins S."/>
            <person name="Loffler F."/>
        </authorList>
    </citation>
    <scope>NUCLEOTIDE SEQUENCE</scope>
</reference>
<sequence length="30" mass="3581">MTKDEFINKVQPEFEKLKNDKGEINMILEV</sequence>
<dbReference type="AlphaFoldDB" id="A0A644T0G7"/>
<organism evidence="1">
    <name type="scientific">bioreactor metagenome</name>
    <dbReference type="NCBI Taxonomy" id="1076179"/>
    <lineage>
        <taxon>unclassified sequences</taxon>
        <taxon>metagenomes</taxon>
        <taxon>ecological metagenomes</taxon>
    </lineage>
</organism>
<accession>A0A644T0G7</accession>
<proteinExistence type="predicted"/>
<evidence type="ECO:0000313" key="1">
    <source>
        <dbReference type="EMBL" id="MPL60403.1"/>
    </source>
</evidence>
<dbReference type="EMBL" id="VSSQ01000012">
    <property type="protein sequence ID" value="MPL60403.1"/>
    <property type="molecule type" value="Genomic_DNA"/>
</dbReference>
<gene>
    <name evidence="1" type="ORF">SDC9_05964</name>
</gene>
<protein>
    <submittedName>
        <fullName evidence="1">Uncharacterized protein</fullName>
    </submittedName>
</protein>